<proteinExistence type="predicted"/>
<name>A0AAV7R080_PLEWA</name>
<accession>A0AAV7R080</accession>
<protein>
    <submittedName>
        <fullName evidence="2">Uncharacterized protein</fullName>
    </submittedName>
</protein>
<evidence type="ECO:0000256" key="1">
    <source>
        <dbReference type="SAM" id="MobiDB-lite"/>
    </source>
</evidence>
<feature type="region of interest" description="Disordered" evidence="1">
    <location>
        <begin position="1"/>
        <end position="28"/>
    </location>
</feature>
<organism evidence="2 3">
    <name type="scientific">Pleurodeles waltl</name>
    <name type="common">Iberian ribbed newt</name>
    <dbReference type="NCBI Taxonomy" id="8319"/>
    <lineage>
        <taxon>Eukaryota</taxon>
        <taxon>Metazoa</taxon>
        <taxon>Chordata</taxon>
        <taxon>Craniata</taxon>
        <taxon>Vertebrata</taxon>
        <taxon>Euteleostomi</taxon>
        <taxon>Amphibia</taxon>
        <taxon>Batrachia</taxon>
        <taxon>Caudata</taxon>
        <taxon>Salamandroidea</taxon>
        <taxon>Salamandridae</taxon>
        <taxon>Pleurodelinae</taxon>
        <taxon>Pleurodeles</taxon>
    </lineage>
</organism>
<evidence type="ECO:0000313" key="2">
    <source>
        <dbReference type="EMBL" id="KAJ1144880.1"/>
    </source>
</evidence>
<gene>
    <name evidence="2" type="ORF">NDU88_011174</name>
</gene>
<dbReference type="AlphaFoldDB" id="A0AAV7R080"/>
<keyword evidence="3" id="KW-1185">Reference proteome</keyword>
<dbReference type="Proteomes" id="UP001066276">
    <property type="component" value="Chromosome 6"/>
</dbReference>
<evidence type="ECO:0000313" key="3">
    <source>
        <dbReference type="Proteomes" id="UP001066276"/>
    </source>
</evidence>
<reference evidence="2" key="1">
    <citation type="journal article" date="2022" name="bioRxiv">
        <title>Sequencing and chromosome-scale assembly of the giantPleurodeles waltlgenome.</title>
        <authorList>
            <person name="Brown T."/>
            <person name="Elewa A."/>
            <person name="Iarovenko S."/>
            <person name="Subramanian E."/>
            <person name="Araus A.J."/>
            <person name="Petzold A."/>
            <person name="Susuki M."/>
            <person name="Suzuki K.-i.T."/>
            <person name="Hayashi T."/>
            <person name="Toyoda A."/>
            <person name="Oliveira C."/>
            <person name="Osipova E."/>
            <person name="Leigh N.D."/>
            <person name="Simon A."/>
            <person name="Yun M.H."/>
        </authorList>
    </citation>
    <scope>NUCLEOTIDE SEQUENCE</scope>
    <source>
        <strain evidence="2">20211129_DDA</strain>
        <tissue evidence="2">Liver</tissue>
    </source>
</reference>
<feature type="non-terminal residue" evidence="2">
    <location>
        <position position="71"/>
    </location>
</feature>
<dbReference type="EMBL" id="JANPWB010000010">
    <property type="protein sequence ID" value="KAJ1144880.1"/>
    <property type="molecule type" value="Genomic_DNA"/>
</dbReference>
<comment type="caution">
    <text evidence="2">The sequence shown here is derived from an EMBL/GenBank/DDBJ whole genome shotgun (WGS) entry which is preliminary data.</text>
</comment>
<sequence length="71" mass="8324">MQRFDRSRPTVWQLNATGTTSHRRSRRRKRLAHLGEAVLVRPGSSLNLEWRRLEKRGGEAIGKIRHLCYVT</sequence>